<accession>A0A059C7A4</accession>
<dbReference type="InParanoid" id="A0A059C7A4"/>
<gene>
    <name evidence="2" type="ORF">EUGRSUZ_E02875</name>
</gene>
<dbReference type="EMBL" id="KK198757">
    <property type="protein sequence ID" value="KCW74237.1"/>
    <property type="molecule type" value="Genomic_DNA"/>
</dbReference>
<protein>
    <submittedName>
        <fullName evidence="2">Uncharacterized protein</fullName>
    </submittedName>
</protein>
<feature type="region of interest" description="Disordered" evidence="1">
    <location>
        <begin position="1"/>
        <end position="67"/>
    </location>
</feature>
<feature type="compositionally biased region" description="Polar residues" evidence="1">
    <location>
        <begin position="1"/>
        <end position="30"/>
    </location>
</feature>
<reference evidence="2" key="1">
    <citation type="submission" date="2013-07" db="EMBL/GenBank/DDBJ databases">
        <title>The genome of Eucalyptus grandis.</title>
        <authorList>
            <person name="Schmutz J."/>
            <person name="Hayes R."/>
            <person name="Myburg A."/>
            <person name="Tuskan G."/>
            <person name="Grattapaglia D."/>
            <person name="Rokhsar D.S."/>
        </authorList>
    </citation>
    <scope>NUCLEOTIDE SEQUENCE</scope>
    <source>
        <tissue evidence="2">Leaf extractions</tissue>
    </source>
</reference>
<organism evidence="2">
    <name type="scientific">Eucalyptus grandis</name>
    <name type="common">Flooded gum</name>
    <dbReference type="NCBI Taxonomy" id="71139"/>
    <lineage>
        <taxon>Eukaryota</taxon>
        <taxon>Viridiplantae</taxon>
        <taxon>Streptophyta</taxon>
        <taxon>Embryophyta</taxon>
        <taxon>Tracheophyta</taxon>
        <taxon>Spermatophyta</taxon>
        <taxon>Magnoliopsida</taxon>
        <taxon>eudicotyledons</taxon>
        <taxon>Gunneridae</taxon>
        <taxon>Pentapetalae</taxon>
        <taxon>rosids</taxon>
        <taxon>malvids</taxon>
        <taxon>Myrtales</taxon>
        <taxon>Myrtaceae</taxon>
        <taxon>Myrtoideae</taxon>
        <taxon>Eucalypteae</taxon>
        <taxon>Eucalyptus</taxon>
    </lineage>
</organism>
<dbReference type="Gramene" id="KCW74237">
    <property type="protein sequence ID" value="KCW74237"/>
    <property type="gene ID" value="EUGRSUZ_E02875"/>
</dbReference>
<proteinExistence type="predicted"/>
<name>A0A059C7A4_EUCGR</name>
<evidence type="ECO:0000313" key="2">
    <source>
        <dbReference type="EMBL" id="KCW74237.1"/>
    </source>
</evidence>
<sequence>MDEIQTSSKTQKASLQSKSLFTDNTQSNPCPGSIIHITHKKNIRQQSLKPQPDKIAGNGPMKDRIND</sequence>
<dbReference type="AlphaFoldDB" id="A0A059C7A4"/>
<evidence type="ECO:0000256" key="1">
    <source>
        <dbReference type="SAM" id="MobiDB-lite"/>
    </source>
</evidence>